<keyword evidence="10" id="KW-1185">Reference proteome</keyword>
<dbReference type="InterPro" id="IPR014721">
    <property type="entry name" value="Ribsml_uS5_D2-typ_fold_subgr"/>
</dbReference>
<dbReference type="SUPFAM" id="SSF54211">
    <property type="entry name" value="Ribosomal protein S5 domain 2-like"/>
    <property type="match status" value="1"/>
</dbReference>
<dbReference type="NCBIfam" id="TIGR00188">
    <property type="entry name" value="rnpA"/>
    <property type="match status" value="1"/>
</dbReference>
<evidence type="ECO:0000256" key="2">
    <source>
        <dbReference type="ARBA" id="ARBA00022694"/>
    </source>
</evidence>
<gene>
    <name evidence="9" type="primary">rnpA</name>
    <name evidence="9" type="ORF">RB602_14600</name>
</gene>
<dbReference type="GO" id="GO:0042781">
    <property type="term" value="F:3'-tRNA processing endoribonuclease activity"/>
    <property type="evidence" value="ECO:0007669"/>
    <property type="project" value="TreeGrafter"/>
</dbReference>
<keyword evidence="3" id="KW-0540">Nuclease</keyword>
<evidence type="ECO:0000313" key="9">
    <source>
        <dbReference type="EMBL" id="WOE76686.1"/>
    </source>
</evidence>
<dbReference type="RefSeq" id="WP_317084580.1">
    <property type="nucleotide sequence ID" value="NZ_CP136594.1"/>
</dbReference>
<sequence>MKKRSEFLAANRGWRFACPGFVLIIHHRDDGDQAKRAGFTVTKKIGNAVVRNRIKRRLRALVHQILPEQGAAGADHVFIARRAAFDCDWDVLVSDLSRGLKRFADGKESHRSSKPRHKRHGKASKRPHK</sequence>
<evidence type="ECO:0000256" key="3">
    <source>
        <dbReference type="ARBA" id="ARBA00022722"/>
    </source>
</evidence>
<evidence type="ECO:0000313" key="10">
    <source>
        <dbReference type="Proteomes" id="UP001302429"/>
    </source>
</evidence>
<dbReference type="AlphaFoldDB" id="A0AA97FAP7"/>
<evidence type="ECO:0000256" key="7">
    <source>
        <dbReference type="NCBIfam" id="TIGR00188"/>
    </source>
</evidence>
<keyword evidence="2" id="KW-0819">tRNA processing</keyword>
<dbReference type="GO" id="GO:0030677">
    <property type="term" value="C:ribonuclease P complex"/>
    <property type="evidence" value="ECO:0007669"/>
    <property type="project" value="TreeGrafter"/>
</dbReference>
<name>A0AA97FAP7_9SPHN</name>
<dbReference type="InterPro" id="IPR020568">
    <property type="entry name" value="Ribosomal_Su5_D2-typ_SF"/>
</dbReference>
<organism evidence="9 10">
    <name type="scientific">Alterisphingorhabdus coralli</name>
    <dbReference type="NCBI Taxonomy" id="3071408"/>
    <lineage>
        <taxon>Bacteria</taxon>
        <taxon>Pseudomonadati</taxon>
        <taxon>Pseudomonadota</taxon>
        <taxon>Alphaproteobacteria</taxon>
        <taxon>Sphingomonadales</taxon>
        <taxon>Sphingomonadaceae</taxon>
        <taxon>Alterisphingorhabdus (ex Yan et al. 2024)</taxon>
    </lineage>
</organism>
<feature type="region of interest" description="Disordered" evidence="8">
    <location>
        <begin position="104"/>
        <end position="129"/>
    </location>
</feature>
<proteinExistence type="predicted"/>
<dbReference type="EMBL" id="CP136594">
    <property type="protein sequence ID" value="WOE76686.1"/>
    <property type="molecule type" value="Genomic_DNA"/>
</dbReference>
<evidence type="ECO:0000256" key="4">
    <source>
        <dbReference type="ARBA" id="ARBA00022759"/>
    </source>
</evidence>
<dbReference type="Gene3D" id="3.30.230.10">
    <property type="match status" value="1"/>
</dbReference>
<keyword evidence="5 9" id="KW-0378">Hydrolase</keyword>
<dbReference type="KEGG" id="acoa:RB602_14600"/>
<keyword evidence="4" id="KW-0255">Endonuclease</keyword>
<dbReference type="InterPro" id="IPR000100">
    <property type="entry name" value="RNase_P"/>
</dbReference>
<dbReference type="PANTHER" id="PTHR33992">
    <property type="entry name" value="RIBONUCLEASE P PROTEIN COMPONENT"/>
    <property type="match status" value="1"/>
</dbReference>
<dbReference type="GO" id="GO:0000049">
    <property type="term" value="F:tRNA binding"/>
    <property type="evidence" value="ECO:0007669"/>
    <property type="project" value="InterPro"/>
</dbReference>
<dbReference type="Proteomes" id="UP001302429">
    <property type="component" value="Chromosome"/>
</dbReference>
<reference evidence="9 10" key="1">
    <citation type="submission" date="2023-10" db="EMBL/GenBank/DDBJ databases">
        <title>Complete genome sequence of a Sphingomonadaceae bacterium.</title>
        <authorList>
            <person name="Yan C."/>
        </authorList>
    </citation>
    <scope>NUCLEOTIDE SEQUENCE [LARGE SCALE GENOMIC DNA]</scope>
    <source>
        <strain evidence="9 10">SCSIO 66989</strain>
    </source>
</reference>
<accession>A0AA97FAP7</accession>
<dbReference type="EC" id="3.1.26.5" evidence="7"/>
<dbReference type="InterPro" id="IPR020539">
    <property type="entry name" value="RNase_P_CS"/>
</dbReference>
<feature type="compositionally biased region" description="Basic residues" evidence="8">
    <location>
        <begin position="112"/>
        <end position="129"/>
    </location>
</feature>
<evidence type="ECO:0000256" key="6">
    <source>
        <dbReference type="ARBA" id="ARBA00022884"/>
    </source>
</evidence>
<dbReference type="Pfam" id="PF00825">
    <property type="entry name" value="Ribonuclease_P"/>
    <property type="match status" value="1"/>
</dbReference>
<evidence type="ECO:0000256" key="8">
    <source>
        <dbReference type="SAM" id="MobiDB-lite"/>
    </source>
</evidence>
<protein>
    <recommendedName>
        <fullName evidence="7">Ribonuclease P protein component</fullName>
        <ecNumber evidence="7">3.1.26.5</ecNumber>
    </recommendedName>
</protein>
<dbReference type="PROSITE" id="PS00648">
    <property type="entry name" value="RIBONUCLEASE_P"/>
    <property type="match status" value="1"/>
</dbReference>
<comment type="function">
    <text evidence="1">RNaseP catalyzes the removal of the 5'-leader sequence from pre-tRNA to produce the mature 5'-terminus. It can also cleave other RNA substrates such as 4.5S RNA. The protein component plays an auxiliary but essential role in vivo by binding to the 5'-leader sequence and broadening the substrate specificity of the ribozyme.</text>
</comment>
<evidence type="ECO:0000256" key="5">
    <source>
        <dbReference type="ARBA" id="ARBA00022801"/>
    </source>
</evidence>
<keyword evidence="6" id="KW-0694">RNA-binding</keyword>
<dbReference type="GO" id="GO:0004526">
    <property type="term" value="F:ribonuclease P activity"/>
    <property type="evidence" value="ECO:0007669"/>
    <property type="project" value="UniProtKB-UniRule"/>
</dbReference>
<evidence type="ECO:0000256" key="1">
    <source>
        <dbReference type="ARBA" id="ARBA00002663"/>
    </source>
</evidence>
<dbReference type="PANTHER" id="PTHR33992:SF1">
    <property type="entry name" value="RIBONUCLEASE P PROTEIN COMPONENT"/>
    <property type="match status" value="1"/>
</dbReference>